<keyword evidence="1" id="KW-0812">Transmembrane</keyword>
<evidence type="ECO:0000256" key="1">
    <source>
        <dbReference type="SAM" id="Phobius"/>
    </source>
</evidence>
<feature type="transmembrane region" description="Helical" evidence="1">
    <location>
        <begin position="20"/>
        <end position="41"/>
    </location>
</feature>
<reference evidence="2" key="1">
    <citation type="journal article" date="2020" name="Stud. Mycol.">
        <title>101 Dothideomycetes genomes: a test case for predicting lifestyles and emergence of pathogens.</title>
        <authorList>
            <person name="Haridas S."/>
            <person name="Albert R."/>
            <person name="Binder M."/>
            <person name="Bloem J."/>
            <person name="Labutti K."/>
            <person name="Salamov A."/>
            <person name="Andreopoulos B."/>
            <person name="Baker S."/>
            <person name="Barry K."/>
            <person name="Bills G."/>
            <person name="Bluhm B."/>
            <person name="Cannon C."/>
            <person name="Castanera R."/>
            <person name="Culley D."/>
            <person name="Daum C."/>
            <person name="Ezra D."/>
            <person name="Gonzalez J."/>
            <person name="Henrissat B."/>
            <person name="Kuo A."/>
            <person name="Liang C."/>
            <person name="Lipzen A."/>
            <person name="Lutzoni F."/>
            <person name="Magnuson J."/>
            <person name="Mondo S."/>
            <person name="Nolan M."/>
            <person name="Ohm R."/>
            <person name="Pangilinan J."/>
            <person name="Park H.-J."/>
            <person name="Ramirez L."/>
            <person name="Alfaro M."/>
            <person name="Sun H."/>
            <person name="Tritt A."/>
            <person name="Yoshinaga Y."/>
            <person name="Zwiers L.-H."/>
            <person name="Turgeon B."/>
            <person name="Goodwin S."/>
            <person name="Spatafora J."/>
            <person name="Crous P."/>
            <person name="Grigoriev I."/>
        </authorList>
    </citation>
    <scope>NUCLEOTIDE SEQUENCE</scope>
    <source>
        <strain evidence="2">Tuck. ex Michener</strain>
    </source>
</reference>
<keyword evidence="1" id="KW-0472">Membrane</keyword>
<protein>
    <submittedName>
        <fullName evidence="2">Uncharacterized protein</fullName>
    </submittedName>
</protein>
<dbReference type="Proteomes" id="UP000800092">
    <property type="component" value="Unassembled WGS sequence"/>
</dbReference>
<proteinExistence type="predicted"/>
<evidence type="ECO:0000313" key="3">
    <source>
        <dbReference type="Proteomes" id="UP000800092"/>
    </source>
</evidence>
<dbReference type="AlphaFoldDB" id="A0A6A6HK39"/>
<keyword evidence="3" id="KW-1185">Reference proteome</keyword>
<name>A0A6A6HK39_VIRVR</name>
<organism evidence="2 3">
    <name type="scientific">Viridothelium virens</name>
    <name type="common">Speckled blister lichen</name>
    <name type="synonym">Trypethelium virens</name>
    <dbReference type="NCBI Taxonomy" id="1048519"/>
    <lineage>
        <taxon>Eukaryota</taxon>
        <taxon>Fungi</taxon>
        <taxon>Dikarya</taxon>
        <taxon>Ascomycota</taxon>
        <taxon>Pezizomycotina</taxon>
        <taxon>Dothideomycetes</taxon>
        <taxon>Dothideomycetes incertae sedis</taxon>
        <taxon>Trypetheliales</taxon>
        <taxon>Trypetheliaceae</taxon>
        <taxon>Viridothelium</taxon>
    </lineage>
</organism>
<evidence type="ECO:0000313" key="2">
    <source>
        <dbReference type="EMBL" id="KAF2237830.1"/>
    </source>
</evidence>
<accession>A0A6A6HK39</accession>
<keyword evidence="1" id="KW-1133">Transmembrane helix</keyword>
<sequence>MYDEHACRISLRICPLSIKLFNAQILPGIYAMLITASLIWAQLSALRIYRSAPIYPSAPPDIGDRSDQSGLLPNYLLQLETRSQVENLQPH</sequence>
<dbReference type="EMBL" id="ML991778">
    <property type="protein sequence ID" value="KAF2237830.1"/>
    <property type="molecule type" value="Genomic_DNA"/>
</dbReference>
<gene>
    <name evidence="2" type="ORF">EV356DRAFT_509719</name>
</gene>